<keyword evidence="2" id="KW-0378">Hydrolase</keyword>
<reference evidence="2 3" key="1">
    <citation type="submission" date="2016-04" db="EMBL/GenBank/DDBJ databases">
        <title>Complete genome sequence of Dokdonella koreensis DS-123T.</title>
        <authorList>
            <person name="Kim J.F."/>
            <person name="Lee H."/>
            <person name="Kwak M.-J."/>
        </authorList>
    </citation>
    <scope>NUCLEOTIDE SEQUENCE [LARGE SCALE GENOMIC DNA]</scope>
    <source>
        <strain evidence="2 3">DS-123</strain>
    </source>
</reference>
<gene>
    <name evidence="2" type="ORF">I596_1883</name>
</gene>
<dbReference type="GO" id="GO:0046872">
    <property type="term" value="F:metal ion binding"/>
    <property type="evidence" value="ECO:0007669"/>
    <property type="project" value="UniProtKB-KW"/>
</dbReference>
<dbReference type="InterPro" id="IPR001279">
    <property type="entry name" value="Metallo-B-lactamas"/>
</dbReference>
<keyword evidence="3" id="KW-1185">Reference proteome</keyword>
<dbReference type="PATRIC" id="fig|1300342.3.peg.1840"/>
<evidence type="ECO:0000259" key="1">
    <source>
        <dbReference type="SMART" id="SM00849"/>
    </source>
</evidence>
<dbReference type="AlphaFoldDB" id="A0A167GWF0"/>
<dbReference type="SMART" id="SM00849">
    <property type="entry name" value="Lactamase_B"/>
    <property type="match status" value="1"/>
</dbReference>
<sequence>MALSLRFLGVGSAQAVELGSASAVVERDGMPVLLIDCGPEALTAYLERYGSVPPAIYITHAHMDHVGGLERVFYRSYFDDTLRGRVKIYAQAALVPVLQSRVADYPEVLAEGGANFWDGFHLVPVSRRFWHAGLCFEVFPTRHHAPDTSFGLALRGSFVWTGDTRPIPEMLAHHAAHGERVAHDCGVVGNPSHTGLDDLRREYTDELRARLVLYHYGSVEDAAVLAAEGYHVAHRGEVLALREPDPSVCVGAS</sequence>
<proteinExistence type="predicted"/>
<dbReference type="Pfam" id="PF23023">
    <property type="entry name" value="Anti-Pycsar_Apyc1"/>
    <property type="match status" value="1"/>
</dbReference>
<feature type="domain" description="Metallo-beta-lactamase" evidence="1">
    <location>
        <begin position="19"/>
        <end position="193"/>
    </location>
</feature>
<protein>
    <submittedName>
        <fullName evidence="2">Metal-dependent hydrolase, beta-lactamase superfamily III</fullName>
    </submittedName>
</protein>
<dbReference type="Proteomes" id="UP000076830">
    <property type="component" value="Chromosome"/>
</dbReference>
<dbReference type="SUPFAM" id="SSF56281">
    <property type="entry name" value="Metallo-hydrolase/oxidoreductase"/>
    <property type="match status" value="1"/>
</dbReference>
<dbReference type="OrthoDB" id="9803916at2"/>
<organism evidence="2 3">
    <name type="scientific">Dokdonella koreensis DS-123</name>
    <dbReference type="NCBI Taxonomy" id="1300342"/>
    <lineage>
        <taxon>Bacteria</taxon>
        <taxon>Pseudomonadati</taxon>
        <taxon>Pseudomonadota</taxon>
        <taxon>Gammaproteobacteria</taxon>
        <taxon>Lysobacterales</taxon>
        <taxon>Rhodanobacteraceae</taxon>
        <taxon>Dokdonella</taxon>
    </lineage>
</organism>
<dbReference type="EMBL" id="CP015249">
    <property type="protein sequence ID" value="ANB17906.1"/>
    <property type="molecule type" value="Genomic_DNA"/>
</dbReference>
<accession>A0A167GWF0</accession>
<evidence type="ECO:0000313" key="2">
    <source>
        <dbReference type="EMBL" id="ANB17906.1"/>
    </source>
</evidence>
<dbReference type="STRING" id="1300342.I596_1883"/>
<dbReference type="GO" id="GO:0016787">
    <property type="term" value="F:hydrolase activity"/>
    <property type="evidence" value="ECO:0007669"/>
    <property type="project" value="UniProtKB-KW"/>
</dbReference>
<dbReference type="KEGG" id="dko:I596_1883"/>
<evidence type="ECO:0000313" key="3">
    <source>
        <dbReference type="Proteomes" id="UP000076830"/>
    </source>
</evidence>
<name>A0A167GWF0_9GAMM</name>
<dbReference type="RefSeq" id="WP_067646545.1">
    <property type="nucleotide sequence ID" value="NZ_CP015249.1"/>
</dbReference>
<dbReference type="Gene3D" id="3.60.15.10">
    <property type="entry name" value="Ribonuclease Z/Hydroxyacylglutathione hydrolase-like"/>
    <property type="match status" value="1"/>
</dbReference>
<dbReference type="InterPro" id="IPR036866">
    <property type="entry name" value="RibonucZ/Hydroxyglut_hydro"/>
</dbReference>